<feature type="domain" description="DUF218" evidence="1">
    <location>
        <begin position="69"/>
        <end position="175"/>
    </location>
</feature>
<evidence type="ECO:0000313" key="3">
    <source>
        <dbReference type="Proteomes" id="UP000284853"/>
    </source>
</evidence>
<dbReference type="Gene3D" id="3.40.50.620">
    <property type="entry name" value="HUPs"/>
    <property type="match status" value="1"/>
</dbReference>
<gene>
    <name evidence="2" type="ORF">CKQ54_07465</name>
</gene>
<dbReference type="InterPro" id="IPR051599">
    <property type="entry name" value="Cell_Envelope_Assoc"/>
</dbReference>
<organism evidence="2 3">
    <name type="scientific">Rahnella variigena</name>
    <dbReference type="NCBI Taxonomy" id="574964"/>
    <lineage>
        <taxon>Bacteria</taxon>
        <taxon>Pseudomonadati</taxon>
        <taxon>Pseudomonadota</taxon>
        <taxon>Gammaproteobacteria</taxon>
        <taxon>Enterobacterales</taxon>
        <taxon>Yersiniaceae</taxon>
        <taxon>Rahnella</taxon>
    </lineage>
</organism>
<proteinExistence type="predicted"/>
<dbReference type="Proteomes" id="UP000284853">
    <property type="component" value="Unassembled WGS sequence"/>
</dbReference>
<dbReference type="Gene3D" id="1.10.3620.10">
    <property type="entry name" value="YdcF like domain"/>
    <property type="match status" value="1"/>
</dbReference>
<dbReference type="PANTHER" id="PTHR30336">
    <property type="entry name" value="INNER MEMBRANE PROTEIN, PROBABLE PERMEASE"/>
    <property type="match status" value="1"/>
</dbReference>
<dbReference type="InterPro" id="IPR014729">
    <property type="entry name" value="Rossmann-like_a/b/a_fold"/>
</dbReference>
<dbReference type="CDD" id="cd06259">
    <property type="entry name" value="YdcF-like"/>
    <property type="match status" value="1"/>
</dbReference>
<accession>A0ABX9PV82</accession>
<dbReference type="InterPro" id="IPR003848">
    <property type="entry name" value="DUF218"/>
</dbReference>
<name>A0ABX9PV82_9GAMM</name>
<sequence>MFSDDVIQDMNRLAHFLALDQTSGKGPEGEASLMILLGNAILPTAEAAFQALAQGRISRLLIAGGIGHSTDLLYQAVQTHLRYRHIHTSGRNEAEVLNDIGVQCCAAPQKQILLETASTNCGDNALQARRVLDLAGDRSTHITLVQDPLMQLRTDASFRHVWRDRPEVTFVNWPVLVPQLERDGDGLRFAGEGHHSLWSLPRFVSLLLGEIPRLRNAPGGYGPRGAGFIAEVDIPAEIEEIYARLKPVLDADYGDRSF</sequence>
<dbReference type="Pfam" id="PF02698">
    <property type="entry name" value="DUF218"/>
    <property type="match status" value="1"/>
</dbReference>
<protein>
    <recommendedName>
        <fullName evidence="1">DUF218 domain-containing protein</fullName>
    </recommendedName>
</protein>
<keyword evidence="3" id="KW-1185">Reference proteome</keyword>
<evidence type="ECO:0000259" key="1">
    <source>
        <dbReference type="Pfam" id="PF02698"/>
    </source>
</evidence>
<reference evidence="2 3" key="1">
    <citation type="submission" date="2017-08" db="EMBL/GenBank/DDBJ databases">
        <title>Comparative genomics of bacteria isolated from necrotic lesions of AOD affected trees.</title>
        <authorList>
            <person name="Doonan J."/>
            <person name="Denman S."/>
            <person name="Mcdonald J.E."/>
        </authorList>
    </citation>
    <scope>NUCLEOTIDE SEQUENCE [LARGE SCALE GENOMIC DNA]</scope>
    <source>
        <strain evidence="2 3">CIP 105588</strain>
    </source>
</reference>
<comment type="caution">
    <text evidence="2">The sequence shown here is derived from an EMBL/GenBank/DDBJ whole genome shotgun (WGS) entry which is preliminary data.</text>
</comment>
<dbReference type="PANTHER" id="PTHR30336:SF20">
    <property type="entry name" value="DUF218 DOMAIN-CONTAINING PROTEIN"/>
    <property type="match status" value="1"/>
</dbReference>
<evidence type="ECO:0000313" key="2">
    <source>
        <dbReference type="EMBL" id="RKF68209.1"/>
    </source>
</evidence>
<dbReference type="RefSeq" id="WP_120161092.1">
    <property type="nucleotide sequence ID" value="NZ_NSDJ01000001.1"/>
</dbReference>
<dbReference type="EMBL" id="NSDJ01000001">
    <property type="protein sequence ID" value="RKF68209.1"/>
    <property type="molecule type" value="Genomic_DNA"/>
</dbReference>
<dbReference type="GeneID" id="302708638"/>